<feature type="region of interest" description="Disordered" evidence="1">
    <location>
        <begin position="103"/>
        <end position="168"/>
    </location>
</feature>
<name>A0ABX1JVI6_9MICC</name>
<evidence type="ECO:0000256" key="1">
    <source>
        <dbReference type="SAM" id="MobiDB-lite"/>
    </source>
</evidence>
<dbReference type="Proteomes" id="UP000523795">
    <property type="component" value="Unassembled WGS sequence"/>
</dbReference>
<evidence type="ECO:0000313" key="2">
    <source>
        <dbReference type="EMBL" id="NKX52331.1"/>
    </source>
</evidence>
<evidence type="ECO:0008006" key="4">
    <source>
        <dbReference type="Google" id="ProtNLM"/>
    </source>
</evidence>
<gene>
    <name evidence="2" type="ORF">HER39_17495</name>
</gene>
<accession>A0ABX1JVI6</accession>
<evidence type="ECO:0000313" key="3">
    <source>
        <dbReference type="Proteomes" id="UP000523795"/>
    </source>
</evidence>
<organism evidence="2 3">
    <name type="scientific">Arthrobacter deserti</name>
    <dbReference type="NCBI Taxonomy" id="1742687"/>
    <lineage>
        <taxon>Bacteria</taxon>
        <taxon>Bacillati</taxon>
        <taxon>Actinomycetota</taxon>
        <taxon>Actinomycetes</taxon>
        <taxon>Micrococcales</taxon>
        <taxon>Micrococcaceae</taxon>
        <taxon>Arthrobacter</taxon>
    </lineage>
</organism>
<sequence length="168" mass="18838">MSGWRRHNLLLDRVLSAASEVYAGGGLPAGSACRTRQMLALSLAEMLCEHPGLDGQERRFYWQMLQDQLRYLARRSSDAQPLETLQPRFQGWMARLNNAACHGDLERVRRGPGRRREQTGRGSGVRGTAGTRSRSASGGRHPGSRPSEAEEQFLGNIREHWRMPVSGR</sequence>
<protein>
    <recommendedName>
        <fullName evidence="4">Apea-like HEPN domain-containing protein</fullName>
    </recommendedName>
</protein>
<feature type="compositionally biased region" description="Basic and acidic residues" evidence="1">
    <location>
        <begin position="103"/>
        <end position="119"/>
    </location>
</feature>
<dbReference type="EMBL" id="JAAZSR010000490">
    <property type="protein sequence ID" value="NKX52331.1"/>
    <property type="molecule type" value="Genomic_DNA"/>
</dbReference>
<dbReference type="PROSITE" id="PS51257">
    <property type="entry name" value="PROKAR_LIPOPROTEIN"/>
    <property type="match status" value="1"/>
</dbReference>
<keyword evidence="3" id="KW-1185">Reference proteome</keyword>
<proteinExistence type="predicted"/>
<comment type="caution">
    <text evidence="2">The sequence shown here is derived from an EMBL/GenBank/DDBJ whole genome shotgun (WGS) entry which is preliminary data.</text>
</comment>
<reference evidence="2 3" key="1">
    <citation type="submission" date="2020-04" db="EMBL/GenBank/DDBJ databases">
        <authorList>
            <person name="Liu S."/>
        </authorList>
    </citation>
    <scope>NUCLEOTIDE SEQUENCE [LARGE SCALE GENOMIC DNA]</scope>
    <source>
        <strain evidence="2 3">CGMCC 1.15091</strain>
    </source>
</reference>